<evidence type="ECO:0000313" key="2">
    <source>
        <dbReference type="Proteomes" id="UP000287651"/>
    </source>
</evidence>
<proteinExistence type="predicted"/>
<reference evidence="1 2" key="1">
    <citation type="journal article" date="2014" name="Agronomy (Basel)">
        <title>A Draft Genome Sequence for Ensete ventricosum, the Drought-Tolerant Tree Against Hunger.</title>
        <authorList>
            <person name="Harrison J."/>
            <person name="Moore K.A."/>
            <person name="Paszkiewicz K."/>
            <person name="Jones T."/>
            <person name="Grant M."/>
            <person name="Ambacheew D."/>
            <person name="Muzemil S."/>
            <person name="Studholme D.J."/>
        </authorList>
    </citation>
    <scope>NUCLEOTIDE SEQUENCE [LARGE SCALE GENOMIC DNA]</scope>
</reference>
<comment type="caution">
    <text evidence="1">The sequence shown here is derived from an EMBL/GenBank/DDBJ whole genome shotgun (WGS) entry which is preliminary data.</text>
</comment>
<name>A0A426XF46_ENSVE</name>
<dbReference type="AlphaFoldDB" id="A0A426XF46"/>
<gene>
    <name evidence="1" type="ORF">B296_00053820</name>
</gene>
<protein>
    <submittedName>
        <fullName evidence="1">Uncharacterized protein</fullName>
    </submittedName>
</protein>
<organism evidence="1 2">
    <name type="scientific">Ensete ventricosum</name>
    <name type="common">Abyssinian banana</name>
    <name type="synonym">Musa ensete</name>
    <dbReference type="NCBI Taxonomy" id="4639"/>
    <lineage>
        <taxon>Eukaryota</taxon>
        <taxon>Viridiplantae</taxon>
        <taxon>Streptophyta</taxon>
        <taxon>Embryophyta</taxon>
        <taxon>Tracheophyta</taxon>
        <taxon>Spermatophyta</taxon>
        <taxon>Magnoliopsida</taxon>
        <taxon>Liliopsida</taxon>
        <taxon>Zingiberales</taxon>
        <taxon>Musaceae</taxon>
        <taxon>Ensete</taxon>
    </lineage>
</organism>
<dbReference type="EMBL" id="AMZH03021519">
    <property type="protein sequence ID" value="RRT38121.1"/>
    <property type="molecule type" value="Genomic_DNA"/>
</dbReference>
<dbReference type="Proteomes" id="UP000287651">
    <property type="component" value="Unassembled WGS sequence"/>
</dbReference>
<evidence type="ECO:0000313" key="1">
    <source>
        <dbReference type="EMBL" id="RRT38121.1"/>
    </source>
</evidence>
<accession>A0A426XF46</accession>
<sequence length="70" mass="7797">MTIIHGQDIGFHVEYVNPSGDVTLILPYRRYVSDQLQIVSAAFEICLQSLRYKVDAVPPVVDTPPQDLPG</sequence>